<reference evidence="2" key="1">
    <citation type="submission" date="2022-11" db="EMBL/GenBank/DDBJ databases">
        <title>Centuries of genome instability and evolution in soft-shell clam transmissible cancer (bioRxiv).</title>
        <authorList>
            <person name="Hart S.F.M."/>
            <person name="Yonemitsu M.A."/>
            <person name="Giersch R.M."/>
            <person name="Beal B.F."/>
            <person name="Arriagada G."/>
            <person name="Davis B.W."/>
            <person name="Ostrander E.A."/>
            <person name="Goff S.P."/>
            <person name="Metzger M.J."/>
        </authorList>
    </citation>
    <scope>NUCLEOTIDE SEQUENCE</scope>
    <source>
        <strain evidence="2">MELC-2E11</strain>
        <tissue evidence="2">Siphon/mantle</tissue>
    </source>
</reference>
<dbReference type="Proteomes" id="UP001164746">
    <property type="component" value="Chromosome 4"/>
</dbReference>
<sequence>NHNRLQDKPLEAVKSRRRQQISPITRMGQSSSSRYREEEQANGRGSRNRNKNMKRAKQAAKKLKKADIDGVDGEATVEAPPEGGLSGWAVCGGSAVITSATAVVRTTVHVSVDSINTAFNVTKAGNKTTGNVTTPAP</sequence>
<dbReference type="EMBL" id="CP111015">
    <property type="protein sequence ID" value="WAR01552.1"/>
    <property type="molecule type" value="Genomic_DNA"/>
</dbReference>
<protein>
    <submittedName>
        <fullName evidence="2">Uncharacterized protein</fullName>
    </submittedName>
</protein>
<proteinExistence type="predicted"/>
<feature type="compositionally biased region" description="Polar residues" evidence="1">
    <location>
        <begin position="20"/>
        <end position="29"/>
    </location>
</feature>
<organism evidence="2 3">
    <name type="scientific">Mya arenaria</name>
    <name type="common">Soft-shell clam</name>
    <dbReference type="NCBI Taxonomy" id="6604"/>
    <lineage>
        <taxon>Eukaryota</taxon>
        <taxon>Metazoa</taxon>
        <taxon>Spiralia</taxon>
        <taxon>Lophotrochozoa</taxon>
        <taxon>Mollusca</taxon>
        <taxon>Bivalvia</taxon>
        <taxon>Autobranchia</taxon>
        <taxon>Heteroconchia</taxon>
        <taxon>Euheterodonta</taxon>
        <taxon>Imparidentia</taxon>
        <taxon>Neoheterodontei</taxon>
        <taxon>Myida</taxon>
        <taxon>Myoidea</taxon>
        <taxon>Myidae</taxon>
        <taxon>Mya</taxon>
    </lineage>
</organism>
<feature type="compositionally biased region" description="Basic and acidic residues" evidence="1">
    <location>
        <begin position="1"/>
        <end position="14"/>
    </location>
</feature>
<feature type="non-terminal residue" evidence="2">
    <location>
        <position position="137"/>
    </location>
</feature>
<feature type="region of interest" description="Disordered" evidence="1">
    <location>
        <begin position="1"/>
        <end position="67"/>
    </location>
</feature>
<feature type="non-terminal residue" evidence="2">
    <location>
        <position position="1"/>
    </location>
</feature>
<feature type="compositionally biased region" description="Basic residues" evidence="1">
    <location>
        <begin position="46"/>
        <end position="64"/>
    </location>
</feature>
<evidence type="ECO:0000256" key="1">
    <source>
        <dbReference type="SAM" id="MobiDB-lite"/>
    </source>
</evidence>
<evidence type="ECO:0000313" key="3">
    <source>
        <dbReference type="Proteomes" id="UP001164746"/>
    </source>
</evidence>
<accession>A0ABY7DV02</accession>
<name>A0ABY7DV02_MYAAR</name>
<gene>
    <name evidence="2" type="ORF">MAR_008110</name>
</gene>
<evidence type="ECO:0000313" key="2">
    <source>
        <dbReference type="EMBL" id="WAR01552.1"/>
    </source>
</evidence>
<keyword evidence="3" id="KW-1185">Reference proteome</keyword>